<dbReference type="InterPro" id="IPR027417">
    <property type="entry name" value="P-loop_NTPase"/>
</dbReference>
<dbReference type="OrthoDB" id="8150723at2"/>
<dbReference type="STRING" id="349521.HCH_06235"/>
<dbReference type="SUPFAM" id="SSF52540">
    <property type="entry name" value="P-loop containing nucleoside triphosphate hydrolases"/>
    <property type="match status" value="1"/>
</dbReference>
<protein>
    <submittedName>
        <fullName evidence="5">IstB helper protein, IS21 family</fullName>
    </submittedName>
</protein>
<comment type="similarity">
    <text evidence="1">Belongs to the IS21/IS1162 putative ATP-binding protein family.</text>
</comment>
<evidence type="ECO:0000313" key="5">
    <source>
        <dbReference type="EMBL" id="ABC32881.1"/>
    </source>
</evidence>
<keyword evidence="3" id="KW-0067">ATP-binding</keyword>
<dbReference type="Gene3D" id="3.40.50.300">
    <property type="entry name" value="P-loop containing nucleotide triphosphate hydrolases"/>
    <property type="match status" value="1"/>
</dbReference>
<dbReference type="NCBIfam" id="NF038214">
    <property type="entry name" value="IS21_help_AAA"/>
    <property type="match status" value="1"/>
</dbReference>
<dbReference type="GO" id="GO:0006260">
    <property type="term" value="P:DNA replication"/>
    <property type="evidence" value="ECO:0007669"/>
    <property type="project" value="TreeGrafter"/>
</dbReference>
<reference evidence="5 6" key="1">
    <citation type="journal article" date="2005" name="Nucleic Acids Res.">
        <title>Genomic blueprint of Hahella chejuensis, a marine microbe producing an algicidal agent.</title>
        <authorList>
            <person name="Jeong H."/>
            <person name="Yim J.H."/>
            <person name="Lee C."/>
            <person name="Choi S.-H."/>
            <person name="Park Y.K."/>
            <person name="Yoon S.H."/>
            <person name="Hur C.-G."/>
            <person name="Kang H.-Y."/>
            <person name="Kim D."/>
            <person name="Lee H.H."/>
            <person name="Park K.H."/>
            <person name="Park S.-H."/>
            <person name="Park H.-S."/>
            <person name="Lee H.K."/>
            <person name="Oh T.K."/>
            <person name="Kim J.F."/>
        </authorList>
    </citation>
    <scope>NUCLEOTIDE SEQUENCE [LARGE SCALE GENOMIC DNA]</scope>
    <source>
        <strain evidence="5 6">KCTC 2396</strain>
    </source>
</reference>
<evidence type="ECO:0000256" key="2">
    <source>
        <dbReference type="ARBA" id="ARBA00022741"/>
    </source>
</evidence>
<feature type="domain" description="AAA+ ATPase" evidence="4">
    <location>
        <begin position="98"/>
        <end position="231"/>
    </location>
</feature>
<dbReference type="Pfam" id="PF01695">
    <property type="entry name" value="IstB_IS21"/>
    <property type="match status" value="1"/>
</dbReference>
<dbReference type="PIRSF" id="PIRSF003073">
    <property type="entry name" value="DNAC_TnpB_IstB"/>
    <property type="match status" value="1"/>
</dbReference>
<evidence type="ECO:0000256" key="1">
    <source>
        <dbReference type="ARBA" id="ARBA00008059"/>
    </source>
</evidence>
<keyword evidence="6" id="KW-1185">Reference proteome</keyword>
<dbReference type="CDD" id="cd00009">
    <property type="entry name" value="AAA"/>
    <property type="match status" value="1"/>
</dbReference>
<dbReference type="SMART" id="SM00382">
    <property type="entry name" value="AAA"/>
    <property type="match status" value="1"/>
</dbReference>
<dbReference type="AlphaFoldDB" id="Q2S8Z3"/>
<gene>
    <name evidence="5" type="primary">istB3</name>
    <name evidence="5" type="ordered locus">HCH_06235</name>
</gene>
<dbReference type="InterPro" id="IPR047661">
    <property type="entry name" value="IstB"/>
</dbReference>
<evidence type="ECO:0000313" key="6">
    <source>
        <dbReference type="Proteomes" id="UP000000238"/>
    </source>
</evidence>
<dbReference type="GO" id="GO:0005524">
    <property type="term" value="F:ATP binding"/>
    <property type="evidence" value="ECO:0007669"/>
    <property type="project" value="UniProtKB-KW"/>
</dbReference>
<dbReference type="InterPro" id="IPR028350">
    <property type="entry name" value="DNAC/IstB-like"/>
</dbReference>
<proteinExistence type="inferred from homology"/>
<keyword evidence="2" id="KW-0547">Nucleotide-binding</keyword>
<dbReference type="eggNOG" id="COG1484">
    <property type="taxonomic scope" value="Bacteria"/>
</dbReference>
<dbReference type="PANTHER" id="PTHR30050">
    <property type="entry name" value="CHROMOSOMAL REPLICATION INITIATOR PROTEIN DNAA"/>
    <property type="match status" value="1"/>
</dbReference>
<evidence type="ECO:0000256" key="3">
    <source>
        <dbReference type="ARBA" id="ARBA00022840"/>
    </source>
</evidence>
<dbReference type="PANTHER" id="PTHR30050:SF4">
    <property type="entry name" value="ATP-BINDING PROTEIN RV3427C IN INSERTION SEQUENCE-RELATED"/>
    <property type="match status" value="1"/>
</dbReference>
<dbReference type="RefSeq" id="WP_011399938.1">
    <property type="nucleotide sequence ID" value="NC_007645.1"/>
</dbReference>
<name>Q2S8Z3_HAHCH</name>
<dbReference type="EMBL" id="CP000155">
    <property type="protein sequence ID" value="ABC32881.1"/>
    <property type="molecule type" value="Genomic_DNA"/>
</dbReference>
<dbReference type="HOGENOM" id="CLU_062999_7_0_6"/>
<dbReference type="InterPro" id="IPR002611">
    <property type="entry name" value="IstB_ATP-bd"/>
</dbReference>
<dbReference type="InterPro" id="IPR003593">
    <property type="entry name" value="AAA+_ATPase"/>
</dbReference>
<evidence type="ECO:0000259" key="4">
    <source>
        <dbReference type="SMART" id="SM00382"/>
    </source>
</evidence>
<sequence length="251" mass="28190">MLKHPTLDKLHALKLTGMAAALEDQSATPDISDLSFEERLGLLVDREMTERDNQRMSSRLRRAKLRHAAILEDLDYRNSRGLDKGLVQSLAGCQWVKERLNVLITGPTGVGKTWLACALAHKACREGYTAQYVRLTRLLRELIIAKGDGQYSKLLTSLAKVDVLILDDWGLMKLSAENRRDLLEVLEDRHGRRSTIATSQLPIEEWHGLIGDATLADAILDRLVHNAYKINLRGESMRKQQAKLTGAETSE</sequence>
<dbReference type="Proteomes" id="UP000000238">
    <property type="component" value="Chromosome"/>
</dbReference>
<dbReference type="FunFam" id="3.40.50.300:FF:001361">
    <property type="entry name" value="AAA family ATPase"/>
    <property type="match status" value="1"/>
</dbReference>
<dbReference type="KEGG" id="hch:HCH_06235"/>
<organism evidence="5 6">
    <name type="scientific">Hahella chejuensis (strain KCTC 2396)</name>
    <dbReference type="NCBI Taxonomy" id="349521"/>
    <lineage>
        <taxon>Bacteria</taxon>
        <taxon>Pseudomonadati</taxon>
        <taxon>Pseudomonadota</taxon>
        <taxon>Gammaproteobacteria</taxon>
        <taxon>Oceanospirillales</taxon>
        <taxon>Hahellaceae</taxon>
        <taxon>Hahella</taxon>
    </lineage>
</organism>
<accession>Q2S8Z3</accession>